<keyword evidence="2" id="KW-0614">Plasmid</keyword>
<protein>
    <submittedName>
        <fullName evidence="2">Uncharacterized protein</fullName>
    </submittedName>
</protein>
<sequence>MFPAAVDFSGVTLPFSVGDGLTAATGFMSIFGDWTLLGIGVVLAMIIIGIIFWVVKKGKSAAGTK</sequence>
<keyword evidence="1" id="KW-0812">Transmembrane</keyword>
<organism evidence="2 3">
    <name type="scientific">Paenibacillus durus</name>
    <name type="common">Paenibacillus azotofixans</name>
    <dbReference type="NCBI Taxonomy" id="44251"/>
    <lineage>
        <taxon>Bacteria</taxon>
        <taxon>Bacillati</taxon>
        <taxon>Bacillota</taxon>
        <taxon>Bacilli</taxon>
        <taxon>Bacillales</taxon>
        <taxon>Paenibacillaceae</taxon>
        <taxon>Paenibacillus</taxon>
    </lineage>
</organism>
<dbReference type="Proteomes" id="UP000029409">
    <property type="component" value="Plasmid unnamed"/>
</dbReference>
<dbReference type="AlphaFoldDB" id="A0A089HVX5"/>
<evidence type="ECO:0000313" key="2">
    <source>
        <dbReference type="EMBL" id="AIQ15257.1"/>
    </source>
</evidence>
<feature type="transmembrane region" description="Helical" evidence="1">
    <location>
        <begin position="34"/>
        <end position="55"/>
    </location>
</feature>
<evidence type="ECO:0000256" key="1">
    <source>
        <dbReference type="SAM" id="Phobius"/>
    </source>
</evidence>
<keyword evidence="1" id="KW-1133">Transmembrane helix</keyword>
<evidence type="ECO:0000313" key="3">
    <source>
        <dbReference type="Proteomes" id="UP000029409"/>
    </source>
</evidence>
<keyword evidence="1" id="KW-0472">Membrane</keyword>
<dbReference type="RefSeq" id="WP_042209788.1">
    <property type="nucleotide sequence ID" value="NZ_CP009289.1"/>
</dbReference>
<keyword evidence="3" id="KW-1185">Reference proteome</keyword>
<proteinExistence type="predicted"/>
<dbReference type="EMBL" id="CP009289">
    <property type="protein sequence ID" value="AIQ15257.1"/>
    <property type="molecule type" value="Genomic_DNA"/>
</dbReference>
<name>A0A089HVX5_PAEDU</name>
<dbReference type="KEGG" id="pdu:PDUR_27890"/>
<reference evidence="2 3" key="1">
    <citation type="submission" date="2014-08" db="EMBL/GenBank/DDBJ databases">
        <title>Comparative genomics of the Paenibacillus odorifer group.</title>
        <authorList>
            <person name="den Bakker H.C."/>
            <person name="Tsai Y.-C."/>
            <person name="Martin N."/>
            <person name="Korlach J."/>
            <person name="Wiedmann M."/>
        </authorList>
    </citation>
    <scope>NUCLEOTIDE SEQUENCE [LARGE SCALE GENOMIC DNA]</scope>
    <source>
        <strain evidence="2 3">DSM 1735</strain>
        <plasmid evidence="3">Plasmid</plasmid>
    </source>
</reference>
<dbReference type="OrthoDB" id="2629955at2"/>
<accession>A0A089HVX5</accession>
<geneLocation type="plasmid" evidence="3"/>
<gene>
    <name evidence="2" type="ORF">PDUR_27890</name>
</gene>